<proteinExistence type="predicted"/>
<evidence type="ECO:0000313" key="2">
    <source>
        <dbReference type="Proteomes" id="UP001595851"/>
    </source>
</evidence>
<protein>
    <submittedName>
        <fullName evidence="1">Uncharacterized protein</fullName>
    </submittedName>
</protein>
<accession>A0ABV8GVK1</accession>
<sequence>MSCRLGVVDFAEVDEQVLDSPGDGGVSFDLAGPTALVGVLDELVLDFQPGVEPWRVVRGGDELGAGQVEVTLAGPLGGKAEAATELEFGLEEVALEPVDGLRGQGAGP</sequence>
<comment type="caution">
    <text evidence="1">The sequence shown here is derived from an EMBL/GenBank/DDBJ whole genome shotgun (WGS) entry which is preliminary data.</text>
</comment>
<gene>
    <name evidence="1" type="ORF">ACFOY2_54345</name>
</gene>
<name>A0ABV8GVK1_9ACTN</name>
<dbReference type="EMBL" id="JBHSBI010000066">
    <property type="protein sequence ID" value="MFC4016274.1"/>
    <property type="molecule type" value="Genomic_DNA"/>
</dbReference>
<reference evidence="2" key="1">
    <citation type="journal article" date="2019" name="Int. J. Syst. Evol. Microbiol.">
        <title>The Global Catalogue of Microorganisms (GCM) 10K type strain sequencing project: providing services to taxonomists for standard genome sequencing and annotation.</title>
        <authorList>
            <consortium name="The Broad Institute Genomics Platform"/>
            <consortium name="The Broad Institute Genome Sequencing Center for Infectious Disease"/>
            <person name="Wu L."/>
            <person name="Ma J."/>
        </authorList>
    </citation>
    <scope>NUCLEOTIDE SEQUENCE [LARGE SCALE GENOMIC DNA]</scope>
    <source>
        <strain evidence="2">TBRC 1276</strain>
    </source>
</reference>
<organism evidence="1 2">
    <name type="scientific">Nonomuraea purpurea</name>
    <dbReference type="NCBI Taxonomy" id="1849276"/>
    <lineage>
        <taxon>Bacteria</taxon>
        <taxon>Bacillati</taxon>
        <taxon>Actinomycetota</taxon>
        <taxon>Actinomycetes</taxon>
        <taxon>Streptosporangiales</taxon>
        <taxon>Streptosporangiaceae</taxon>
        <taxon>Nonomuraea</taxon>
    </lineage>
</organism>
<dbReference type="Proteomes" id="UP001595851">
    <property type="component" value="Unassembled WGS sequence"/>
</dbReference>
<keyword evidence="2" id="KW-1185">Reference proteome</keyword>
<dbReference type="RefSeq" id="WP_379536065.1">
    <property type="nucleotide sequence ID" value="NZ_JBHSBI010000066.1"/>
</dbReference>
<evidence type="ECO:0000313" key="1">
    <source>
        <dbReference type="EMBL" id="MFC4016274.1"/>
    </source>
</evidence>